<dbReference type="STRING" id="1037660.A0A066VJK0"/>
<comment type="cofactor">
    <cofactor evidence="1">
        <name>FAD</name>
        <dbReference type="ChEBI" id="CHEBI:57692"/>
    </cofactor>
</comment>
<dbReference type="InterPro" id="IPR025700">
    <property type="entry name" value="Lys/Orn_oxygenase"/>
</dbReference>
<sequence length="571" mass="60392">MATMRNPCSSFTFTNYLFTHRRLASYVNRASSIPSRREWSAYLTWCAERMEREVPGVVQYSSEVVAVCADAPAAADCAPETFSVRVRDAQTGKMRTMRTRNLSIAVGGVPQIPPAVRDLYAAQPHSDGPSRIIHSGHFLPSLAKARSALLRKLDGGAPLRLAVVGSGQSSAEMTLHLYRTFPGAQIDLLFRAPAIKPSDDSSFVNAAAFDPDARGRFWQANMATRERWREEFARTNYAVVRCNVLNELFTLAYEDTIELGQPVPGADGPSETRLRIVANTSLEHVEQDSATGEVRLTTRTALGATVTQAYDALFLGTGFARELGALPCLGALKEHFPAVAQDEAQRVLAQGYDEPPEGAPSTLAERMRERNRGVTRGYRLVPYASEVYGGGIGAGSALGSNNSNTGVAPVAESEEDEHDDDDAPTLSSRGAMAVSSRRSSDNESVGSGPPSRGRSQTGAASLASSVTLHSRTVSPKRSVSPSAAAVGAGVSSGEIYVMGCNEATHGLSDSLLSVCAVRAGEIAQSLLPALARRARSPGADAALAIKVADAMVTPVRLTSAAAEPGAAVAAV</sequence>
<keyword evidence="5" id="KW-0285">Flavoprotein</keyword>
<dbReference type="EC" id="1.14.13.196" evidence="4"/>
<dbReference type="GeneID" id="25264882"/>
<comment type="similarity">
    <text evidence="3">Belongs to the lysine N(6)-hydroxylase/L-ornithine N(5)-oxygenase family.</text>
</comment>
<evidence type="ECO:0000256" key="11">
    <source>
        <dbReference type="SAM" id="MobiDB-lite"/>
    </source>
</evidence>
<evidence type="ECO:0000256" key="4">
    <source>
        <dbReference type="ARBA" id="ARBA00012881"/>
    </source>
</evidence>
<dbReference type="SUPFAM" id="SSF51905">
    <property type="entry name" value="FAD/NAD(P)-binding domain"/>
    <property type="match status" value="1"/>
</dbReference>
<keyword evidence="7" id="KW-0521">NADP</keyword>
<dbReference type="Pfam" id="PF13434">
    <property type="entry name" value="Lys_Orn_oxgnase"/>
    <property type="match status" value="1"/>
</dbReference>
<name>A0A066VJK0_TILAU</name>
<dbReference type="OrthoDB" id="3519933at2759"/>
<evidence type="ECO:0000256" key="1">
    <source>
        <dbReference type="ARBA" id="ARBA00001974"/>
    </source>
</evidence>
<comment type="catalytic activity">
    <reaction evidence="9">
        <text>L-ornithine + NADPH + O2 = N(5)-hydroxy-L-ornithine + NADP(+) + H2O</text>
        <dbReference type="Rhea" id="RHEA:41508"/>
        <dbReference type="ChEBI" id="CHEBI:15377"/>
        <dbReference type="ChEBI" id="CHEBI:15379"/>
        <dbReference type="ChEBI" id="CHEBI:46911"/>
        <dbReference type="ChEBI" id="CHEBI:57783"/>
        <dbReference type="ChEBI" id="CHEBI:58349"/>
        <dbReference type="ChEBI" id="CHEBI:78275"/>
        <dbReference type="EC" id="1.14.13.196"/>
    </reaction>
</comment>
<feature type="compositionally biased region" description="Acidic residues" evidence="11">
    <location>
        <begin position="412"/>
        <end position="423"/>
    </location>
</feature>
<evidence type="ECO:0000256" key="10">
    <source>
        <dbReference type="ARBA" id="ARBA00049248"/>
    </source>
</evidence>
<feature type="region of interest" description="Disordered" evidence="11">
    <location>
        <begin position="395"/>
        <end position="482"/>
    </location>
</feature>
<reference evidence="12 13" key="1">
    <citation type="submission" date="2014-05" db="EMBL/GenBank/DDBJ databases">
        <title>Draft genome sequence of a rare smut relative, Tilletiaria anomala UBC 951.</title>
        <authorList>
            <consortium name="DOE Joint Genome Institute"/>
            <person name="Toome M."/>
            <person name="Kuo A."/>
            <person name="Henrissat B."/>
            <person name="Lipzen A."/>
            <person name="Tritt A."/>
            <person name="Yoshinaga Y."/>
            <person name="Zane M."/>
            <person name="Barry K."/>
            <person name="Grigoriev I.V."/>
            <person name="Spatafora J.W."/>
            <person name="Aimea M.C."/>
        </authorList>
    </citation>
    <scope>NUCLEOTIDE SEQUENCE [LARGE SCALE GENOMIC DNA]</scope>
    <source>
        <strain evidence="12 13">UBC 951</strain>
    </source>
</reference>
<dbReference type="HOGENOM" id="CLU_020931_2_1_1"/>
<proteinExistence type="inferred from homology"/>
<dbReference type="EMBL" id="JMSN01000075">
    <property type="protein sequence ID" value="KDN41882.1"/>
    <property type="molecule type" value="Genomic_DNA"/>
</dbReference>
<feature type="compositionally biased region" description="Low complexity" evidence="11">
    <location>
        <begin position="397"/>
        <end position="406"/>
    </location>
</feature>
<keyword evidence="6" id="KW-0274">FAD</keyword>
<evidence type="ECO:0000313" key="13">
    <source>
        <dbReference type="Proteomes" id="UP000027361"/>
    </source>
</evidence>
<dbReference type="GO" id="GO:0016491">
    <property type="term" value="F:oxidoreductase activity"/>
    <property type="evidence" value="ECO:0007669"/>
    <property type="project" value="UniProtKB-KW"/>
</dbReference>
<dbReference type="AlphaFoldDB" id="A0A066VJK0"/>
<comment type="caution">
    <text evidence="12">The sequence shown here is derived from an EMBL/GenBank/DDBJ whole genome shotgun (WGS) entry which is preliminary data.</text>
</comment>
<dbReference type="GO" id="GO:0006879">
    <property type="term" value="P:intracellular iron ion homeostasis"/>
    <property type="evidence" value="ECO:0007669"/>
    <property type="project" value="TreeGrafter"/>
</dbReference>
<evidence type="ECO:0000313" key="12">
    <source>
        <dbReference type="EMBL" id="KDN41882.1"/>
    </source>
</evidence>
<evidence type="ECO:0000256" key="8">
    <source>
        <dbReference type="ARBA" id="ARBA00023002"/>
    </source>
</evidence>
<protein>
    <recommendedName>
        <fullName evidence="4">L-ornithine N(5)-monooxygenase [NAD(P)H]</fullName>
        <ecNumber evidence="4">1.14.13.196</ecNumber>
    </recommendedName>
</protein>
<feature type="compositionally biased region" description="Low complexity" evidence="11">
    <location>
        <begin position="446"/>
        <end position="455"/>
    </location>
</feature>
<keyword evidence="8" id="KW-0560">Oxidoreductase</keyword>
<evidence type="ECO:0000256" key="6">
    <source>
        <dbReference type="ARBA" id="ARBA00022827"/>
    </source>
</evidence>
<evidence type="ECO:0000256" key="5">
    <source>
        <dbReference type="ARBA" id="ARBA00022630"/>
    </source>
</evidence>
<feature type="compositionally biased region" description="Polar residues" evidence="11">
    <location>
        <begin position="456"/>
        <end position="477"/>
    </location>
</feature>
<feature type="region of interest" description="Disordered" evidence="11">
    <location>
        <begin position="351"/>
        <end position="370"/>
    </location>
</feature>
<evidence type="ECO:0000256" key="3">
    <source>
        <dbReference type="ARBA" id="ARBA00007588"/>
    </source>
</evidence>
<dbReference type="OMA" id="WQANMAT"/>
<evidence type="ECO:0000256" key="2">
    <source>
        <dbReference type="ARBA" id="ARBA00004924"/>
    </source>
</evidence>
<gene>
    <name evidence="12" type="ORF">K437DRAFT_258106</name>
</gene>
<organism evidence="12 13">
    <name type="scientific">Tilletiaria anomala (strain ATCC 24038 / CBS 436.72 / UBC 951)</name>
    <dbReference type="NCBI Taxonomy" id="1037660"/>
    <lineage>
        <taxon>Eukaryota</taxon>
        <taxon>Fungi</taxon>
        <taxon>Dikarya</taxon>
        <taxon>Basidiomycota</taxon>
        <taxon>Ustilaginomycotina</taxon>
        <taxon>Exobasidiomycetes</taxon>
        <taxon>Georgefischeriales</taxon>
        <taxon>Tilletiariaceae</taxon>
        <taxon>Tilletiaria</taxon>
    </lineage>
</organism>
<evidence type="ECO:0000256" key="7">
    <source>
        <dbReference type="ARBA" id="ARBA00022857"/>
    </source>
</evidence>
<dbReference type="Gene3D" id="3.50.50.60">
    <property type="entry name" value="FAD/NAD(P)-binding domain"/>
    <property type="match status" value="2"/>
</dbReference>
<keyword evidence="13" id="KW-1185">Reference proteome</keyword>
<dbReference type="PANTHER" id="PTHR42802:SF1">
    <property type="entry name" value="L-ORNITHINE N(5)-MONOOXYGENASE"/>
    <property type="match status" value="1"/>
</dbReference>
<comment type="catalytic activity">
    <reaction evidence="10">
        <text>L-ornithine + NADH + O2 = N(5)-hydroxy-L-ornithine + NAD(+) + H2O</text>
        <dbReference type="Rhea" id="RHEA:41512"/>
        <dbReference type="ChEBI" id="CHEBI:15377"/>
        <dbReference type="ChEBI" id="CHEBI:15379"/>
        <dbReference type="ChEBI" id="CHEBI:46911"/>
        <dbReference type="ChEBI" id="CHEBI:57540"/>
        <dbReference type="ChEBI" id="CHEBI:57945"/>
        <dbReference type="ChEBI" id="CHEBI:78275"/>
        <dbReference type="EC" id="1.14.13.196"/>
    </reaction>
</comment>
<dbReference type="PANTHER" id="PTHR42802">
    <property type="entry name" value="MONOOXYGENASE"/>
    <property type="match status" value="1"/>
</dbReference>
<dbReference type="InParanoid" id="A0A066VJK0"/>
<comment type="pathway">
    <text evidence="2">Siderophore biosynthesis.</text>
</comment>
<evidence type="ECO:0000256" key="9">
    <source>
        <dbReference type="ARBA" id="ARBA00047598"/>
    </source>
</evidence>
<accession>A0A066VJK0</accession>
<dbReference type="Proteomes" id="UP000027361">
    <property type="component" value="Unassembled WGS sequence"/>
</dbReference>
<dbReference type="InterPro" id="IPR036188">
    <property type="entry name" value="FAD/NAD-bd_sf"/>
</dbReference>
<dbReference type="RefSeq" id="XP_013241883.1">
    <property type="nucleotide sequence ID" value="XM_013386429.1"/>
</dbReference>